<dbReference type="InterPro" id="IPR011989">
    <property type="entry name" value="ARM-like"/>
</dbReference>
<evidence type="ECO:0000256" key="1">
    <source>
        <dbReference type="ARBA" id="ARBA00022729"/>
    </source>
</evidence>
<dbReference type="InterPro" id="IPR051829">
    <property type="entry name" value="Multiheme_Cytochr_ET"/>
</dbReference>
<dbReference type="eggNOG" id="COG1413">
    <property type="taxonomic scope" value="Bacteria"/>
</dbReference>
<dbReference type="Gene3D" id="1.25.10.10">
    <property type="entry name" value="Leucine-rich Repeat Variant"/>
    <property type="match status" value="1"/>
</dbReference>
<organism evidence="5">
    <name type="scientific">Pseudomonas putida (strain W619)</name>
    <dbReference type="NCBI Taxonomy" id="390235"/>
    <lineage>
        <taxon>Bacteria</taxon>
        <taxon>Pseudomonadati</taxon>
        <taxon>Pseudomonadota</taxon>
        <taxon>Gammaproteobacteria</taxon>
        <taxon>Pseudomonadales</taxon>
        <taxon>Pseudomonadaceae</taxon>
        <taxon>Pseudomonas</taxon>
    </lineage>
</organism>
<dbReference type="eggNOG" id="COG0457">
    <property type="taxonomic scope" value="Bacteria"/>
</dbReference>
<dbReference type="KEGG" id="ppw:PputW619_1988"/>
<dbReference type="Gene3D" id="1.25.40.10">
    <property type="entry name" value="Tetratricopeptide repeat domain"/>
    <property type="match status" value="2"/>
</dbReference>
<dbReference type="EMBL" id="CP000949">
    <property type="protein sequence ID" value="ACA72489.1"/>
    <property type="molecule type" value="Genomic_DNA"/>
</dbReference>
<dbReference type="Pfam" id="PF13435">
    <property type="entry name" value="Cytochrome_C554"/>
    <property type="match status" value="1"/>
</dbReference>
<dbReference type="AlphaFoldDB" id="B1J6W1"/>
<dbReference type="Pfam" id="PF09699">
    <property type="entry name" value="Paired_CXXCH_1"/>
    <property type="match status" value="1"/>
</dbReference>
<dbReference type="SMART" id="SM00028">
    <property type="entry name" value="TPR"/>
    <property type="match status" value="4"/>
</dbReference>
<dbReference type="HOGENOM" id="CLU_013154_0_0_6"/>
<feature type="domain" description="Doubled CXXCH motif" evidence="3">
    <location>
        <begin position="313"/>
        <end position="343"/>
    </location>
</feature>
<dbReference type="OrthoDB" id="9814800at2"/>
<name>B1J6W1_PSEPW</name>
<feature type="domain" description="Cytochrome c-552/4" evidence="4">
    <location>
        <begin position="174"/>
        <end position="213"/>
    </location>
</feature>
<proteinExistence type="predicted"/>
<accession>B1J6W1</accession>
<keyword evidence="1 2" id="KW-0732">Signal</keyword>
<evidence type="ECO:0000259" key="3">
    <source>
        <dbReference type="Pfam" id="PF09699"/>
    </source>
</evidence>
<evidence type="ECO:0000259" key="4">
    <source>
        <dbReference type="Pfam" id="PF13435"/>
    </source>
</evidence>
<dbReference type="Gene3D" id="1.10.1130.10">
    <property type="entry name" value="Flavocytochrome C3, Chain A"/>
    <property type="match status" value="2"/>
</dbReference>
<dbReference type="STRING" id="390235.PputW619_1988"/>
<dbReference type="Pfam" id="PF14559">
    <property type="entry name" value="TPR_19"/>
    <property type="match status" value="1"/>
</dbReference>
<feature type="signal peptide" evidence="2">
    <location>
        <begin position="1"/>
        <end position="22"/>
    </location>
</feature>
<dbReference type="PANTHER" id="PTHR35038">
    <property type="entry name" value="DISSIMILATORY SULFITE REDUCTASE SIRA"/>
    <property type="match status" value="1"/>
</dbReference>
<dbReference type="InterPro" id="IPR011990">
    <property type="entry name" value="TPR-like_helical_dom_sf"/>
</dbReference>
<dbReference type="SUPFAM" id="SSF48452">
    <property type="entry name" value="TPR-like"/>
    <property type="match status" value="1"/>
</dbReference>
<dbReference type="PANTHER" id="PTHR35038:SF8">
    <property type="entry name" value="C-TYPE POLYHEME CYTOCHROME OMCC"/>
    <property type="match status" value="1"/>
</dbReference>
<protein>
    <submittedName>
        <fullName evidence="5">Tetratricopeptide TPR_2 repeat protein</fullName>
    </submittedName>
</protein>
<evidence type="ECO:0000313" key="5">
    <source>
        <dbReference type="EMBL" id="ACA72489.1"/>
    </source>
</evidence>
<dbReference type="InterPro" id="IPR036280">
    <property type="entry name" value="Multihaem_cyt_sf"/>
</dbReference>
<feature type="chain" id="PRO_5002765517" evidence="2">
    <location>
        <begin position="23"/>
        <end position="764"/>
    </location>
</feature>
<gene>
    <name evidence="5" type="ordered locus">PputW619_1988</name>
</gene>
<dbReference type="SUPFAM" id="SSF48695">
    <property type="entry name" value="Multiheme cytochromes"/>
    <property type="match status" value="1"/>
</dbReference>
<sequence precursor="true">MNRCLGRGVVLVLLALSWYASGAQVPELAQNAAGYAPADSCAGCHIKQAKAWKGSDHDWAMRVADPSSVLGDFSGVIFSDAGVETRFFRRGDLFFTRTEGEDGKPADFQIRYTFGHRPLQQYLVAFPGGRLQALTVAWDSRPASAGGQRWFSLYPGQRFSAGDALHWTGRYQNWNAMCADCHSTNLQKGYDSQSDTFATTWHEQNVGCQSCHGPAQSHVNWARKAQSKTPHDSAGDVGLLVDFSALGAQGLIEQCAYCHSHREGLGVAQQPGHPSLDAVLPATLRPDLYHADGQIQAEVYVYGSYTQSKMYAAGVTCTDCHDPHSTRVKREGNSLCLQCHNPKPPTERFPTLLAKNYDSPVHHHHTPSSAGSQCVNCHMPEATYMVVDPRRDHSIRIPRPDLARATGSPDACTRCHQGKTVEWAAEAVKGWFGQPQRPPHYGETFQAVRTRSAESIALLVQVIDDLGKPAIVRATAADRLADFGGAALPSLSKALEDHSALVRAYAVSGFTVLTPAQRVVHLLPLLNDPLRAVRDEAIRALADIPLAALPSARRAGFRAQLQEYEQRLHANADLPGNRLNLAVFLERRGRELEAMEQYRQALRMDPYFSPARVNLAALASRTLHMDEAERVLRKGISLQDIPKADRANLAYMLALLLVERGQPEDAAVYMAEAAEAAPQNTRIRYNQGLLLLQLRQSEAARKALEAGLSQAPADSDLLYALIYLHSVSGGREQAVRYWRQLRLVSPNDPRLIPLRRELGVSEGE</sequence>
<dbReference type="InterPro" id="IPR019734">
    <property type="entry name" value="TPR_rpt"/>
</dbReference>
<reference evidence="5" key="1">
    <citation type="submission" date="2008-02" db="EMBL/GenBank/DDBJ databases">
        <title>Complete sequence of Psuedomonas putida W619.</title>
        <authorList>
            <consortium name="US DOE Joint Genome Institute"/>
            <person name="Copeland A."/>
            <person name="Lucas S."/>
            <person name="Lapidus A."/>
            <person name="Barry K."/>
            <person name="Detter J.C."/>
            <person name="Glavina del Rio T."/>
            <person name="Dalin E."/>
            <person name="Tice H."/>
            <person name="Pitluck S."/>
            <person name="Chain P."/>
            <person name="Malfatti S."/>
            <person name="Shin M."/>
            <person name="Vergez L."/>
            <person name="Schmutz J."/>
            <person name="Larimer F."/>
            <person name="Land M."/>
            <person name="Hauser L."/>
            <person name="Kyrpides N."/>
            <person name="Kim E."/>
            <person name="Taghavi S."/>
            <person name="Vangronsveld D."/>
            <person name="van der Lelie D."/>
            <person name="Richardson P."/>
        </authorList>
    </citation>
    <scope>NUCLEOTIDE SEQUENCE</scope>
    <source>
        <strain evidence="5">W619</strain>
    </source>
</reference>
<evidence type="ECO:0000256" key="2">
    <source>
        <dbReference type="SAM" id="SignalP"/>
    </source>
</evidence>
<dbReference type="InterPro" id="IPR023155">
    <property type="entry name" value="Cyt_c-552/4"/>
</dbReference>
<dbReference type="InterPro" id="IPR010177">
    <property type="entry name" value="Paired_CXXCH_1"/>
</dbReference>